<dbReference type="PROSITE" id="PS01350">
    <property type="entry name" value="ISPF"/>
    <property type="match status" value="1"/>
</dbReference>
<evidence type="ECO:0000256" key="5">
    <source>
        <dbReference type="ARBA" id="ARBA00022679"/>
    </source>
</evidence>
<keyword evidence="5 12" id="KW-0808">Transferase</keyword>
<protein>
    <recommendedName>
        <fullName evidence="4">2-C-methyl-D-erythritol 2,4-cyclodiphosphate synthase</fullName>
        <ecNumber evidence="4">4.6.1.12</ecNumber>
    </recommendedName>
</protein>
<dbReference type="FunFam" id="3.90.550.10:FF:000003">
    <property type="entry name" value="2-C-methyl-D-erythritol 4-phosphate cytidylyltransferase"/>
    <property type="match status" value="1"/>
</dbReference>
<dbReference type="EMBL" id="ADZX01000419">
    <property type="protein sequence ID" value="EFK96710.1"/>
    <property type="molecule type" value="Genomic_DNA"/>
</dbReference>
<keyword evidence="7" id="KW-0479">Metal-binding</keyword>
<dbReference type="InterPro" id="IPR029044">
    <property type="entry name" value="Nucleotide-diphossugar_trans"/>
</dbReference>
<comment type="catalytic activity">
    <reaction evidence="1">
        <text>4-CDP-2-C-methyl-D-erythritol 2-phosphate = 2-C-methyl-D-erythritol 2,4-cyclic diphosphate + CMP</text>
        <dbReference type="Rhea" id="RHEA:23864"/>
        <dbReference type="ChEBI" id="CHEBI:57919"/>
        <dbReference type="ChEBI" id="CHEBI:58483"/>
        <dbReference type="ChEBI" id="CHEBI:60377"/>
        <dbReference type="EC" id="4.6.1.12"/>
    </reaction>
</comment>
<evidence type="ECO:0000256" key="3">
    <source>
        <dbReference type="ARBA" id="ARBA00004709"/>
    </source>
</evidence>
<evidence type="ECO:0000256" key="6">
    <source>
        <dbReference type="ARBA" id="ARBA00022695"/>
    </source>
</evidence>
<dbReference type="InterPro" id="IPR003526">
    <property type="entry name" value="MECDP_synthase"/>
</dbReference>
<evidence type="ECO:0000313" key="12">
    <source>
        <dbReference type="EMBL" id="EFK96710.1"/>
    </source>
</evidence>
<sequence length="295" mass="31685">MKVPEHSAVILLAGGLGKRMGREKQYLELAGKPMLEWSAEAFSGAGFAELVVVLTAENLARRGREWEARGFRTAPAGPTRMASLRSGFAALSKSVKLVAVHDGARPLVSRRVTAETLRSALKHGAAVPAVPLKDTVKRVSADGAFFEGTPDRAGLMAVQTPQCYRRELLERALEAAGPGKDYSDESQVLEKLGIKPAVVLSDYRNIKVTTPEDIVIAEAFMKEKKTEKISSPAMRFGFGYDIHRLVEGRALVLGGVKIDHPKGMLGHSDGDVVLHAICDALLGSVAAGEIGIYFP</sequence>
<dbReference type="InterPro" id="IPR020555">
    <property type="entry name" value="MECDP_synthase_CS"/>
</dbReference>
<keyword evidence="9" id="KW-0456">Lyase</keyword>
<dbReference type="PANTHER" id="PTHR32125">
    <property type="entry name" value="2-C-METHYL-D-ERYTHRITOL 4-PHOSPHATE CYTIDYLYLTRANSFERASE, CHLOROPLASTIC"/>
    <property type="match status" value="1"/>
</dbReference>
<keyword evidence="10" id="KW-0511">Multifunctional enzyme</keyword>
<keyword evidence="6 12" id="KW-0548">Nucleotidyltransferase</keyword>
<dbReference type="GO" id="GO:0008685">
    <property type="term" value="F:2-C-methyl-D-erythritol 2,4-cyclodiphosphate synthase activity"/>
    <property type="evidence" value="ECO:0007669"/>
    <property type="project" value="UniProtKB-EC"/>
</dbReference>
<dbReference type="GO" id="GO:0019288">
    <property type="term" value="P:isopentenyl diphosphate biosynthetic process, methylerythritol 4-phosphate pathway"/>
    <property type="evidence" value="ECO:0007669"/>
    <property type="project" value="UniProtKB-UniPathway"/>
</dbReference>
<comment type="caution">
    <text evidence="12">The sequence shown here is derived from an EMBL/GenBank/DDBJ whole genome shotgun (WGS) entry which is preliminary data.</text>
</comment>
<name>D9PIA5_9ZZZZ</name>
<dbReference type="NCBIfam" id="TIGR00453">
    <property type="entry name" value="ispD"/>
    <property type="match status" value="1"/>
</dbReference>
<dbReference type="EC" id="4.6.1.12" evidence="4"/>
<dbReference type="HAMAP" id="MF_00108">
    <property type="entry name" value="IspD"/>
    <property type="match status" value="1"/>
</dbReference>
<dbReference type="GO" id="GO:0046872">
    <property type="term" value="F:metal ion binding"/>
    <property type="evidence" value="ECO:0007669"/>
    <property type="project" value="UniProtKB-KW"/>
</dbReference>
<comment type="pathway">
    <text evidence="3">Isoprenoid biosynthesis; isopentenyl diphosphate biosynthesis via DXP pathway; isopentenyl diphosphate from 1-deoxy-D-xylulose 5-phosphate: step 4/6.</text>
</comment>
<evidence type="ECO:0000256" key="7">
    <source>
        <dbReference type="ARBA" id="ARBA00022723"/>
    </source>
</evidence>
<evidence type="ECO:0000256" key="4">
    <source>
        <dbReference type="ARBA" id="ARBA00012579"/>
    </source>
</evidence>
<dbReference type="InterPro" id="IPR036571">
    <property type="entry name" value="MECDP_synthase_sf"/>
</dbReference>
<comment type="cofactor">
    <cofactor evidence="2">
        <name>a divalent metal cation</name>
        <dbReference type="ChEBI" id="CHEBI:60240"/>
    </cofactor>
</comment>
<accession>D9PIA5</accession>
<evidence type="ECO:0000256" key="2">
    <source>
        <dbReference type="ARBA" id="ARBA00001968"/>
    </source>
</evidence>
<dbReference type="CDD" id="cd02516">
    <property type="entry name" value="CDP-ME_synthetase"/>
    <property type="match status" value="1"/>
</dbReference>
<dbReference type="InterPro" id="IPR050088">
    <property type="entry name" value="IspD/TarI_cytidylyltransf_bact"/>
</dbReference>
<keyword evidence="8" id="KW-0414">Isoprene biosynthesis</keyword>
<feature type="non-terminal residue" evidence="12">
    <location>
        <position position="295"/>
    </location>
</feature>
<dbReference type="GO" id="GO:0016114">
    <property type="term" value="P:terpenoid biosynthetic process"/>
    <property type="evidence" value="ECO:0007669"/>
    <property type="project" value="InterPro"/>
</dbReference>
<feature type="domain" description="2-C-methyl-D-erythritol 2,4-cyclodiphosphate synthase" evidence="11">
    <location>
        <begin position="234"/>
        <end position="295"/>
    </location>
</feature>
<dbReference type="Gene3D" id="3.30.1330.50">
    <property type="entry name" value="2-C-methyl-D-erythritol 2,4-cyclodiphosphate synthase"/>
    <property type="match status" value="1"/>
</dbReference>
<dbReference type="Gene3D" id="3.90.550.10">
    <property type="entry name" value="Spore Coat Polysaccharide Biosynthesis Protein SpsA, Chain A"/>
    <property type="match status" value="1"/>
</dbReference>
<evidence type="ECO:0000259" key="11">
    <source>
        <dbReference type="Pfam" id="PF02542"/>
    </source>
</evidence>
<dbReference type="Pfam" id="PF01128">
    <property type="entry name" value="IspD"/>
    <property type="match status" value="1"/>
</dbReference>
<reference evidence="12" key="2">
    <citation type="journal article" date="2011" name="Microb. Ecol.">
        <title>Taxonomic and Functional Metagenomic Profiling of the Microbial Community in the Anoxic Sediment of a Sub-saline Shallow Lake (Laguna de Carrizo, Central Spain).</title>
        <authorList>
            <person name="Ferrer M."/>
            <person name="Guazzaroni M.E."/>
            <person name="Richter M."/>
            <person name="Garcia-Salamanca A."/>
            <person name="Yarza P."/>
            <person name="Suarez-Suarez A."/>
            <person name="Solano J."/>
            <person name="Alcaide M."/>
            <person name="van Dillewijn P."/>
            <person name="Molina-Henares M.A."/>
            <person name="Lopez-Cortes N."/>
            <person name="Al-Ramahi Y."/>
            <person name="Guerrero C."/>
            <person name="Acosta A."/>
            <person name="de Eugenio L.I."/>
            <person name="Martinez V."/>
            <person name="Marques S."/>
            <person name="Rojo F."/>
            <person name="Santero E."/>
            <person name="Genilloud O."/>
            <person name="Perez-Perez J."/>
            <person name="Rossello-Mora R."/>
            <person name="Ramos J.L."/>
        </authorList>
    </citation>
    <scope>NUCLEOTIDE SEQUENCE</scope>
</reference>
<dbReference type="UniPathway" id="UPA00056">
    <property type="reaction ID" value="UER00095"/>
</dbReference>
<dbReference type="InterPro" id="IPR034683">
    <property type="entry name" value="IspD/TarI"/>
</dbReference>
<reference evidence="12" key="1">
    <citation type="submission" date="2010-07" db="EMBL/GenBank/DDBJ databases">
        <authorList>
            <consortium name="CONSOLIDER consortium CSD2007-00005"/>
            <person name="Guazzaroni M.-E."/>
            <person name="Richter M."/>
            <person name="Garcia-Salamanca A."/>
            <person name="Yarza P."/>
            <person name="Ferrer M."/>
        </authorList>
    </citation>
    <scope>NUCLEOTIDE SEQUENCE</scope>
</reference>
<evidence type="ECO:0000256" key="1">
    <source>
        <dbReference type="ARBA" id="ARBA00000200"/>
    </source>
</evidence>
<gene>
    <name evidence="12" type="primary">ispD</name>
    <name evidence="12" type="ORF">LDC_1261</name>
</gene>
<dbReference type="Pfam" id="PF02542">
    <property type="entry name" value="YgbB"/>
    <property type="match status" value="1"/>
</dbReference>
<dbReference type="SUPFAM" id="SSF53448">
    <property type="entry name" value="Nucleotide-diphospho-sugar transferases"/>
    <property type="match status" value="1"/>
</dbReference>
<dbReference type="SUPFAM" id="SSF69765">
    <property type="entry name" value="IpsF-like"/>
    <property type="match status" value="1"/>
</dbReference>
<proteinExistence type="inferred from homology"/>
<dbReference type="PANTHER" id="PTHR32125:SF4">
    <property type="entry name" value="2-C-METHYL-D-ERYTHRITOL 4-PHOSPHATE CYTIDYLYLTRANSFERASE, CHLOROPLASTIC"/>
    <property type="match status" value="1"/>
</dbReference>
<evidence type="ECO:0000256" key="9">
    <source>
        <dbReference type="ARBA" id="ARBA00023239"/>
    </source>
</evidence>
<dbReference type="AlphaFoldDB" id="D9PIA5"/>
<evidence type="ECO:0000256" key="10">
    <source>
        <dbReference type="ARBA" id="ARBA00023268"/>
    </source>
</evidence>
<dbReference type="InterPro" id="IPR001228">
    <property type="entry name" value="IspD"/>
</dbReference>
<organism evidence="12">
    <name type="scientific">sediment metagenome</name>
    <dbReference type="NCBI Taxonomy" id="749907"/>
    <lineage>
        <taxon>unclassified sequences</taxon>
        <taxon>metagenomes</taxon>
        <taxon>ecological metagenomes</taxon>
    </lineage>
</organism>
<evidence type="ECO:0000256" key="8">
    <source>
        <dbReference type="ARBA" id="ARBA00023229"/>
    </source>
</evidence>
<dbReference type="GO" id="GO:0050518">
    <property type="term" value="F:2-C-methyl-D-erythritol 4-phosphate cytidylyltransferase activity"/>
    <property type="evidence" value="ECO:0007669"/>
    <property type="project" value="InterPro"/>
</dbReference>